<evidence type="ECO:0000256" key="2">
    <source>
        <dbReference type="ARBA" id="ARBA00004496"/>
    </source>
</evidence>
<evidence type="ECO:0000256" key="9">
    <source>
        <dbReference type="ARBA" id="ARBA00022723"/>
    </source>
</evidence>
<dbReference type="PANTHER" id="PTHR23422">
    <property type="entry name" value="DIPEPTIDYL PEPTIDASE III-RELATED"/>
    <property type="match status" value="1"/>
</dbReference>
<dbReference type="EC" id="3.4.14.4" evidence="4 15"/>
<evidence type="ECO:0000256" key="17">
    <source>
        <dbReference type="PIRSR" id="PIRSR007828-2"/>
    </source>
</evidence>
<keyword evidence="8 15" id="KW-0645">Protease</keyword>
<evidence type="ECO:0000256" key="16">
    <source>
        <dbReference type="PIRSR" id="PIRSR007828-1"/>
    </source>
</evidence>
<dbReference type="InterPro" id="IPR039461">
    <property type="entry name" value="Peptidase_M49"/>
</dbReference>
<comment type="catalytic activity">
    <reaction evidence="1 15">
        <text>Release of an N-terminal dipeptide from a peptide comprising four or more residues, with broad specificity. Also acts on dipeptidyl 2-naphthylamides.</text>
        <dbReference type="EC" id="3.4.14.4"/>
    </reaction>
</comment>
<dbReference type="GeneID" id="5895061"/>
<keyword evidence="9 15" id="KW-0479">Metal-binding</keyword>
<evidence type="ECO:0000256" key="14">
    <source>
        <dbReference type="ARBA" id="ARBA00032119"/>
    </source>
</evidence>
<dbReference type="Gene3D" id="3.30.70.2600">
    <property type="match status" value="1"/>
</dbReference>
<feature type="active site" evidence="16">
    <location>
        <position position="468"/>
    </location>
</feature>
<accession>A9VAS0</accession>
<reference evidence="18 19" key="1">
    <citation type="journal article" date="2008" name="Nature">
        <title>The genome of the choanoflagellate Monosiga brevicollis and the origin of metazoans.</title>
        <authorList>
            <consortium name="JGI Sequencing"/>
            <person name="King N."/>
            <person name="Westbrook M.J."/>
            <person name="Young S.L."/>
            <person name="Kuo A."/>
            <person name="Abedin M."/>
            <person name="Chapman J."/>
            <person name="Fairclough S."/>
            <person name="Hellsten U."/>
            <person name="Isogai Y."/>
            <person name="Letunic I."/>
            <person name="Marr M."/>
            <person name="Pincus D."/>
            <person name="Putnam N."/>
            <person name="Rokas A."/>
            <person name="Wright K.J."/>
            <person name="Zuzow R."/>
            <person name="Dirks W."/>
            <person name="Good M."/>
            <person name="Goodstein D."/>
            <person name="Lemons D."/>
            <person name="Li W."/>
            <person name="Lyons J.B."/>
            <person name="Morris A."/>
            <person name="Nichols S."/>
            <person name="Richter D.J."/>
            <person name="Salamov A."/>
            <person name="Bork P."/>
            <person name="Lim W.A."/>
            <person name="Manning G."/>
            <person name="Miller W.T."/>
            <person name="McGinnis W."/>
            <person name="Shapiro H."/>
            <person name="Tjian R."/>
            <person name="Grigoriev I.V."/>
            <person name="Rokhsar D."/>
        </authorList>
    </citation>
    <scope>NUCLEOTIDE SEQUENCE [LARGE SCALE GENOMIC DNA]</scope>
    <source>
        <strain evidence="19">MX1 / ATCC 50154</strain>
    </source>
</reference>
<keyword evidence="10 15" id="KW-0378">Hydrolase</keyword>
<dbReference type="EMBL" id="CH991574">
    <property type="protein sequence ID" value="EDQ85368.1"/>
    <property type="molecule type" value="Genomic_DNA"/>
</dbReference>
<feature type="binding site" evidence="17">
    <location>
        <position position="525"/>
    </location>
    <ligand>
        <name>Zn(2+)</name>
        <dbReference type="ChEBI" id="CHEBI:29105"/>
        <note>catalytic</note>
    </ligand>
</feature>
<dbReference type="AlphaFoldDB" id="A9VAS0"/>
<evidence type="ECO:0000256" key="7">
    <source>
        <dbReference type="ARBA" id="ARBA00022490"/>
    </source>
</evidence>
<evidence type="ECO:0000256" key="12">
    <source>
        <dbReference type="ARBA" id="ARBA00023049"/>
    </source>
</evidence>
<evidence type="ECO:0000256" key="4">
    <source>
        <dbReference type="ARBA" id="ARBA00012063"/>
    </source>
</evidence>
<evidence type="ECO:0000256" key="5">
    <source>
        <dbReference type="ARBA" id="ARBA00014713"/>
    </source>
</evidence>
<evidence type="ECO:0000256" key="1">
    <source>
        <dbReference type="ARBA" id="ARBA00001336"/>
    </source>
</evidence>
<evidence type="ECO:0000256" key="11">
    <source>
        <dbReference type="ARBA" id="ARBA00022833"/>
    </source>
</evidence>
<dbReference type="InterPro" id="IPR005317">
    <property type="entry name" value="Dipeptidyl-peptase3"/>
</dbReference>
<dbReference type="GO" id="GO:0008235">
    <property type="term" value="F:metalloexopeptidase activity"/>
    <property type="evidence" value="ECO:0007669"/>
    <property type="project" value="InterPro"/>
</dbReference>
<dbReference type="KEGG" id="mbr:MONBRDRAFT_34290"/>
<dbReference type="eggNOG" id="KOG3675">
    <property type="taxonomic scope" value="Eukaryota"/>
</dbReference>
<comment type="subcellular location">
    <subcellularLocation>
        <location evidence="2">Cytoplasm</location>
    </subcellularLocation>
</comment>
<dbReference type="STRING" id="81824.A9VAS0"/>
<dbReference type="MEROPS" id="M49.001"/>
<dbReference type="InParanoid" id="A9VAS0"/>
<dbReference type="Proteomes" id="UP000001357">
    <property type="component" value="Unassembled WGS sequence"/>
</dbReference>
<organism evidence="18 19">
    <name type="scientific">Monosiga brevicollis</name>
    <name type="common">Choanoflagellate</name>
    <dbReference type="NCBI Taxonomy" id="81824"/>
    <lineage>
        <taxon>Eukaryota</taxon>
        <taxon>Choanoflagellata</taxon>
        <taxon>Craspedida</taxon>
        <taxon>Salpingoecidae</taxon>
        <taxon>Monosiga</taxon>
    </lineage>
</organism>
<dbReference type="Pfam" id="PF03571">
    <property type="entry name" value="Peptidase_M49"/>
    <property type="match status" value="1"/>
</dbReference>
<proteinExistence type="inferred from homology"/>
<evidence type="ECO:0000256" key="6">
    <source>
        <dbReference type="ARBA" id="ARBA00022438"/>
    </source>
</evidence>
<keyword evidence="19" id="KW-1185">Reference proteome</keyword>
<evidence type="ECO:0000256" key="10">
    <source>
        <dbReference type="ARBA" id="ARBA00022801"/>
    </source>
</evidence>
<dbReference type="RefSeq" id="XP_001749779.1">
    <property type="nucleotide sequence ID" value="XM_001749727.1"/>
</dbReference>
<evidence type="ECO:0000256" key="13">
    <source>
        <dbReference type="ARBA" id="ARBA00031288"/>
    </source>
</evidence>
<protein>
    <recommendedName>
        <fullName evidence="5 15">Dipeptidyl peptidase 3</fullName>
        <ecNumber evidence="4 15">3.4.14.4</ecNumber>
    </recommendedName>
    <alternativeName>
        <fullName evidence="13 15">Dipeptidyl aminopeptidase III</fullName>
    </alternativeName>
    <alternativeName>
        <fullName evidence="14 15">Dipeptidyl peptidase III</fullName>
    </alternativeName>
</protein>
<dbReference type="FunFam" id="3.30.540.30:FF:000001">
    <property type="entry name" value="Dipeptidyl peptidase 3"/>
    <property type="match status" value="1"/>
</dbReference>
<evidence type="ECO:0000313" key="18">
    <source>
        <dbReference type="EMBL" id="EDQ85368.1"/>
    </source>
</evidence>
<dbReference type="FunCoup" id="A9VAS0">
    <property type="interactions" value="819"/>
</dbReference>
<dbReference type="PANTHER" id="PTHR23422:SF11">
    <property type="entry name" value="DIPEPTIDYL PEPTIDASE 3"/>
    <property type="match status" value="1"/>
</dbReference>
<dbReference type="GO" id="GO:0005737">
    <property type="term" value="C:cytoplasm"/>
    <property type="evidence" value="ECO:0000318"/>
    <property type="project" value="GO_Central"/>
</dbReference>
<dbReference type="GO" id="GO:0006508">
    <property type="term" value="P:proteolysis"/>
    <property type="evidence" value="ECO:0007669"/>
    <property type="project" value="UniProtKB-KW"/>
</dbReference>
<dbReference type="Gene3D" id="3.30.540.30">
    <property type="match status" value="2"/>
</dbReference>
<keyword evidence="6 15" id="KW-0031">Aminopeptidase</keyword>
<evidence type="ECO:0000256" key="3">
    <source>
        <dbReference type="ARBA" id="ARBA00010200"/>
    </source>
</evidence>
<comment type="similarity">
    <text evidence="3 15">Belongs to the peptidase M49 family.</text>
</comment>
<dbReference type="OMA" id="QRYWIRD"/>
<feature type="binding site" evidence="17">
    <location>
        <position position="472"/>
    </location>
    <ligand>
        <name>Zn(2+)</name>
        <dbReference type="ChEBI" id="CHEBI:29105"/>
        <note>catalytic</note>
    </ligand>
</feature>
<evidence type="ECO:0000313" key="19">
    <source>
        <dbReference type="Proteomes" id="UP000001357"/>
    </source>
</evidence>
<keyword evidence="7 15" id="KW-0963">Cytoplasm</keyword>
<evidence type="ECO:0000256" key="8">
    <source>
        <dbReference type="ARBA" id="ARBA00022670"/>
    </source>
</evidence>
<feature type="binding site" evidence="17">
    <location>
        <position position="467"/>
    </location>
    <ligand>
        <name>Zn(2+)</name>
        <dbReference type="ChEBI" id="CHEBI:29105"/>
        <note>catalytic</note>
    </ligand>
</feature>
<keyword evidence="12 15" id="KW-0482">Metalloprotease</keyword>
<dbReference type="FunFam" id="3.30.540.30:FF:000002">
    <property type="entry name" value="Dipeptidyl peptidase 3"/>
    <property type="match status" value="1"/>
</dbReference>
<dbReference type="GO" id="GO:0004177">
    <property type="term" value="F:aminopeptidase activity"/>
    <property type="evidence" value="ECO:0007669"/>
    <property type="project" value="UniProtKB-KW"/>
</dbReference>
<comment type="cofactor">
    <cofactor evidence="15 17">
        <name>Zn(2+)</name>
        <dbReference type="ChEBI" id="CHEBI:29105"/>
    </cofactor>
    <text evidence="15 17">Binds 1 zinc ion per subunit.</text>
</comment>
<dbReference type="GO" id="GO:0046872">
    <property type="term" value="F:metal ion binding"/>
    <property type="evidence" value="ECO:0007669"/>
    <property type="project" value="UniProtKB-KW"/>
</dbReference>
<dbReference type="PIRSF" id="PIRSF007828">
    <property type="entry name" value="Dipeptidyl-peptidase_III"/>
    <property type="match status" value="1"/>
</dbReference>
<keyword evidence="11 15" id="KW-0862">Zinc</keyword>
<name>A9VAS0_MONBE</name>
<evidence type="ECO:0000256" key="15">
    <source>
        <dbReference type="PIRNR" id="PIRNR007828"/>
    </source>
</evidence>
<dbReference type="GO" id="GO:0008239">
    <property type="term" value="F:dipeptidyl-peptidase activity"/>
    <property type="evidence" value="ECO:0000318"/>
    <property type="project" value="GO_Central"/>
</dbReference>
<sequence length="742" mass="82189">MSEFIVRQFTADDQKNSNKAQLFIMTDKRALYAVSGECPIVCLDCAEPFALLSDQEKRYAHHIARASFEGSKICLLQTSLESAPEAQVLLGAFHDQDLDDLQARCVQAGLSSDDYTAFVRYVAAFFSNLGNYRSFGDTKMLPAIPEATFTRILQLCKGWNEQLAAVWAKIASRVFDDADDALSLAFAPQGKTTYYTAGMTEAEAKEVQAVADASGVSSYNARVSKRANDQGQMYYTVHLASAEAGEPRILRPATEGQAEIRVETGDFAPIMARVVSHLKSACIFAANDTQRQMLQYYIESFRTGDVEAHKEGSRHWVKDKGPAVESYIGFIETYRDPLGSKAEWEGFAAIVNRDVSKKFIKLVEMAEQLLPELPWPESFEKDRFLRPDFTSLEVLAFGSSGVPAGINIPNYDDVRQNDGFKNVSLGNMLRASYAVGADERTTFLADSDQALYKAMVTKAFDVQVGLHELLGHGSGKLFVKKSDGTFNFDVDAVKNPLTGNLIDSYYLPGETWDSKFPGIGSAYEECRAECVGIFLAVQPRVHEIFELDATIAPDMWYINWLDMARKGLLALQYFTPGKGLSGWGQAHMMARYVIMNVMLEAGEDFLKIVRGDPDQSTGQGTYVALDRTKIMTVGLTAVGAFLQKLQVYKSTGDFEGGRALFAKYATVTEAHLELRDEVIANRKPRKLVVQHNTALTDASVTIQSYPATCEGLIASVCDRYGTTFDEDLHRVWEAQFASELEA</sequence>
<gene>
    <name evidence="18" type="ORF">MONBRDRAFT_34290</name>
</gene>